<keyword evidence="7 9" id="KW-0411">Iron-sulfur</keyword>
<comment type="function">
    <text evidence="9">Probably acts as a heme chaperone, transferring heme to an unknown acceptor. Binds one molecule of heme per monomer, possibly covalently. Binds 1 [4Fe-4S] cluster. The cluster is coordinated with 3 cysteines and an exchangeable S-adenosyl-L-methionine.</text>
</comment>
<protein>
    <recommendedName>
        <fullName evidence="2 9">Heme chaperone HemW</fullName>
    </recommendedName>
</protein>
<reference evidence="11" key="1">
    <citation type="submission" date="2019-08" db="EMBL/GenBank/DDBJ databases">
        <title>Genomic characterization of a novel candidate phylum (ARYD3) from a high temperature, high salinity tertiary oil reservoir in north central Oklahoma, USA.</title>
        <authorList>
            <person name="Youssef N.H."/>
            <person name="Yadav A."/>
            <person name="Elshahed M.S."/>
        </authorList>
    </citation>
    <scope>NUCLEOTIDE SEQUENCE [LARGE SCALE GENOMIC DNA]</scope>
    <source>
        <strain evidence="11">ARYD3</strain>
    </source>
</reference>
<evidence type="ECO:0000256" key="2">
    <source>
        <dbReference type="ARBA" id="ARBA00017228"/>
    </source>
</evidence>
<dbReference type="SUPFAM" id="SSF102114">
    <property type="entry name" value="Radical SAM enzymes"/>
    <property type="match status" value="1"/>
</dbReference>
<dbReference type="InterPro" id="IPR007197">
    <property type="entry name" value="rSAM"/>
</dbReference>
<evidence type="ECO:0000256" key="1">
    <source>
        <dbReference type="ARBA" id="ARBA00006100"/>
    </source>
</evidence>
<evidence type="ECO:0000313" key="12">
    <source>
        <dbReference type="Proteomes" id="UP000324143"/>
    </source>
</evidence>
<dbReference type="NCBIfam" id="TIGR00539">
    <property type="entry name" value="hemN_rel"/>
    <property type="match status" value="1"/>
</dbReference>
<evidence type="ECO:0000256" key="4">
    <source>
        <dbReference type="ARBA" id="ARBA00022691"/>
    </source>
</evidence>
<dbReference type="AlphaFoldDB" id="A0A5D0MJI6"/>
<dbReference type="GO" id="GO:0004109">
    <property type="term" value="F:coproporphyrinogen oxidase activity"/>
    <property type="evidence" value="ECO:0007669"/>
    <property type="project" value="InterPro"/>
</dbReference>
<keyword evidence="8 9" id="KW-0143">Chaperone</keyword>
<dbReference type="InterPro" id="IPR004559">
    <property type="entry name" value="HemW-like"/>
</dbReference>
<evidence type="ECO:0000256" key="9">
    <source>
        <dbReference type="RuleBase" id="RU364116"/>
    </source>
</evidence>
<evidence type="ECO:0000259" key="10">
    <source>
        <dbReference type="PROSITE" id="PS51918"/>
    </source>
</evidence>
<dbReference type="PANTHER" id="PTHR13932:SF5">
    <property type="entry name" value="RADICAL S-ADENOSYL METHIONINE DOMAIN-CONTAINING PROTEIN 1, MITOCHONDRIAL"/>
    <property type="match status" value="1"/>
</dbReference>
<dbReference type="GO" id="GO:0005737">
    <property type="term" value="C:cytoplasm"/>
    <property type="evidence" value="ECO:0007669"/>
    <property type="project" value="UniProtKB-SubCell"/>
</dbReference>
<keyword evidence="3 9" id="KW-0349">Heme</keyword>
<dbReference type="Pfam" id="PF04055">
    <property type="entry name" value="Radical_SAM"/>
    <property type="match status" value="1"/>
</dbReference>
<evidence type="ECO:0000256" key="6">
    <source>
        <dbReference type="ARBA" id="ARBA00023004"/>
    </source>
</evidence>
<dbReference type="CDD" id="cd01335">
    <property type="entry name" value="Radical_SAM"/>
    <property type="match status" value="1"/>
</dbReference>
<evidence type="ECO:0000256" key="8">
    <source>
        <dbReference type="ARBA" id="ARBA00023186"/>
    </source>
</evidence>
<dbReference type="PROSITE" id="PS51918">
    <property type="entry name" value="RADICAL_SAM"/>
    <property type="match status" value="1"/>
</dbReference>
<proteinExistence type="inferred from homology"/>
<keyword evidence="4 9" id="KW-0949">S-adenosyl-L-methionine</keyword>
<dbReference type="InterPro" id="IPR058240">
    <property type="entry name" value="rSAM_sf"/>
</dbReference>
<dbReference type="GO" id="GO:0006779">
    <property type="term" value="P:porphyrin-containing compound biosynthetic process"/>
    <property type="evidence" value="ECO:0007669"/>
    <property type="project" value="InterPro"/>
</dbReference>
<evidence type="ECO:0000313" key="11">
    <source>
        <dbReference type="EMBL" id="TYB31600.1"/>
    </source>
</evidence>
<feature type="domain" description="Radical SAM core" evidence="10">
    <location>
        <begin position="19"/>
        <end position="250"/>
    </location>
</feature>
<keyword evidence="12" id="KW-1185">Reference proteome</keyword>
<dbReference type="Proteomes" id="UP000324143">
    <property type="component" value="Unassembled WGS sequence"/>
</dbReference>
<evidence type="ECO:0000256" key="5">
    <source>
        <dbReference type="ARBA" id="ARBA00022723"/>
    </source>
</evidence>
<dbReference type="SFLD" id="SFLDF00562">
    <property type="entry name" value="HemN-like__clustered_with_heat"/>
    <property type="match status" value="1"/>
</dbReference>
<dbReference type="SFLD" id="SFLDG01065">
    <property type="entry name" value="anaerobic_coproporphyrinogen-I"/>
    <property type="match status" value="1"/>
</dbReference>
<sequence>MISYVLVQTVIIYIFLKNIEIYMGKGLYIHIPLCFKKCNYCNFVSYPISKVKFKITDYIKTLKKEMKEFENEKIDTVYIGGGTPSLLDPEEIENIVSGIKQNFKVSGLEEFTIEINPFDFNIENIRKMQKSGINRFSFGFQSFDNNKLEKLGRIHRRRDLENIKKYREEFNNFSLDLIFGLKNDIKLIESELRKLIEFNPQHISIYNLKVEKNTKIFKMLENNKIELDNEDAQSKTYSYINRLLKENGYNHYEISNYAKKGFESKHNLKYWRFKPYIGLGVSASGYYDNILYTNYSSYDKYKNNGYKSIQKEIKKVQKRYFRIMMGLRLKEGVILNKEEYSIIRKFFDKNNLDKYFIFRNKRISIKEKYFFISNSLIGRILDELF</sequence>
<dbReference type="GO" id="GO:0046872">
    <property type="term" value="F:metal ion binding"/>
    <property type="evidence" value="ECO:0007669"/>
    <property type="project" value="UniProtKB-UniRule"/>
</dbReference>
<keyword evidence="6 9" id="KW-0408">Iron</keyword>
<name>A0A5D0MJI6_9BACT</name>
<gene>
    <name evidence="11" type="primary">hemW</name>
    <name evidence="11" type="ORF">FXF47_03115</name>
</gene>
<keyword evidence="9" id="KW-0004">4Fe-4S</keyword>
<dbReference type="SFLD" id="SFLDS00029">
    <property type="entry name" value="Radical_SAM"/>
    <property type="match status" value="1"/>
</dbReference>
<dbReference type="InterPro" id="IPR013785">
    <property type="entry name" value="Aldolase_TIM"/>
</dbReference>
<comment type="subcellular location">
    <subcellularLocation>
        <location evidence="9">Cytoplasm</location>
    </subcellularLocation>
</comment>
<dbReference type="GO" id="GO:0051539">
    <property type="term" value="F:4 iron, 4 sulfur cluster binding"/>
    <property type="evidence" value="ECO:0007669"/>
    <property type="project" value="UniProtKB-UniRule"/>
</dbReference>
<accession>A0A5D0MJI6</accession>
<dbReference type="Gene3D" id="3.20.20.70">
    <property type="entry name" value="Aldolase class I"/>
    <property type="match status" value="1"/>
</dbReference>
<dbReference type="EMBL" id="VSIX01000032">
    <property type="protein sequence ID" value="TYB31600.1"/>
    <property type="molecule type" value="Genomic_DNA"/>
</dbReference>
<dbReference type="PANTHER" id="PTHR13932">
    <property type="entry name" value="COPROPORPHYRINIGEN III OXIDASE"/>
    <property type="match status" value="1"/>
</dbReference>
<keyword evidence="9" id="KW-0963">Cytoplasm</keyword>
<organism evidence="11 12">
    <name type="scientific">Candidatus Mcinerneyibacterium aminivorans</name>
    <dbReference type="NCBI Taxonomy" id="2703815"/>
    <lineage>
        <taxon>Bacteria</taxon>
        <taxon>Candidatus Macinerneyibacteriota</taxon>
        <taxon>Candidatus Mcinerneyibacteria</taxon>
        <taxon>Candidatus Mcinerneyibacteriales</taxon>
        <taxon>Candidatus Mcinerneyibacteriaceae</taxon>
        <taxon>Candidatus Mcinerneyibacterium</taxon>
    </lineage>
</organism>
<comment type="caution">
    <text evidence="11">The sequence shown here is derived from an EMBL/GenBank/DDBJ whole genome shotgun (WGS) entry which is preliminary data.</text>
</comment>
<evidence type="ECO:0000256" key="3">
    <source>
        <dbReference type="ARBA" id="ARBA00022617"/>
    </source>
</evidence>
<dbReference type="InterPro" id="IPR006638">
    <property type="entry name" value="Elp3/MiaA/NifB-like_rSAM"/>
</dbReference>
<comment type="similarity">
    <text evidence="1">Belongs to the anaerobic coproporphyrinogen-III oxidase family. HemW subfamily.</text>
</comment>
<evidence type="ECO:0000256" key="7">
    <source>
        <dbReference type="ARBA" id="ARBA00023014"/>
    </source>
</evidence>
<dbReference type="InterPro" id="IPR034505">
    <property type="entry name" value="Coproporphyrinogen-III_oxidase"/>
</dbReference>
<dbReference type="SMART" id="SM00729">
    <property type="entry name" value="Elp3"/>
    <property type="match status" value="1"/>
</dbReference>
<keyword evidence="5 9" id="KW-0479">Metal-binding</keyword>